<dbReference type="AlphaFoldDB" id="A0A2T9Z714"/>
<accession>A0A2T9Z714</accession>
<reference evidence="2 3" key="1">
    <citation type="journal article" date="2018" name="MBio">
        <title>Comparative Genomics Reveals the Core Gene Toolbox for the Fungus-Insect Symbiosis.</title>
        <authorList>
            <person name="Wang Y."/>
            <person name="Stata M."/>
            <person name="Wang W."/>
            <person name="Stajich J.E."/>
            <person name="White M.M."/>
            <person name="Moncalvo J.M."/>
        </authorList>
    </citation>
    <scope>NUCLEOTIDE SEQUENCE [LARGE SCALE GENOMIC DNA]</scope>
    <source>
        <strain evidence="2 3">SC-DP-2</strain>
    </source>
</reference>
<protein>
    <submittedName>
        <fullName evidence="2">Uncharacterized protein</fullName>
    </submittedName>
</protein>
<proteinExistence type="predicted"/>
<feature type="compositionally biased region" description="Polar residues" evidence="1">
    <location>
        <begin position="87"/>
        <end position="96"/>
    </location>
</feature>
<name>A0A2T9Z714_9FUNG</name>
<organism evidence="2 3">
    <name type="scientific">Smittium megazygosporum</name>
    <dbReference type="NCBI Taxonomy" id="133381"/>
    <lineage>
        <taxon>Eukaryota</taxon>
        <taxon>Fungi</taxon>
        <taxon>Fungi incertae sedis</taxon>
        <taxon>Zoopagomycota</taxon>
        <taxon>Kickxellomycotina</taxon>
        <taxon>Harpellomycetes</taxon>
        <taxon>Harpellales</taxon>
        <taxon>Legeriomycetaceae</taxon>
        <taxon>Smittium</taxon>
    </lineage>
</organism>
<evidence type="ECO:0000313" key="3">
    <source>
        <dbReference type="Proteomes" id="UP000245609"/>
    </source>
</evidence>
<comment type="caution">
    <text evidence="2">The sequence shown here is derived from an EMBL/GenBank/DDBJ whole genome shotgun (WGS) entry which is preliminary data.</text>
</comment>
<feature type="compositionally biased region" description="Polar residues" evidence="1">
    <location>
        <begin position="1"/>
        <end position="28"/>
    </location>
</feature>
<sequence>MDISLSQTQEISTVPESPKINQDTTTAASIELPKPVQNDLSSFTQDDSSFVPPKLVITFNTLNQLEDIQTLQGLQTKSITHHDPLPTQDSTIQIDQ</sequence>
<gene>
    <name evidence="2" type="ORF">BB560_005229</name>
</gene>
<feature type="non-terminal residue" evidence="2">
    <location>
        <position position="96"/>
    </location>
</feature>
<evidence type="ECO:0000313" key="2">
    <source>
        <dbReference type="EMBL" id="PVV00394.1"/>
    </source>
</evidence>
<feature type="region of interest" description="Disordered" evidence="1">
    <location>
        <begin position="1"/>
        <end position="32"/>
    </location>
</feature>
<dbReference type="EMBL" id="MBFS01002035">
    <property type="protein sequence ID" value="PVV00394.1"/>
    <property type="molecule type" value="Genomic_DNA"/>
</dbReference>
<dbReference type="Proteomes" id="UP000245609">
    <property type="component" value="Unassembled WGS sequence"/>
</dbReference>
<keyword evidence="3" id="KW-1185">Reference proteome</keyword>
<feature type="region of interest" description="Disordered" evidence="1">
    <location>
        <begin position="77"/>
        <end position="96"/>
    </location>
</feature>
<evidence type="ECO:0000256" key="1">
    <source>
        <dbReference type="SAM" id="MobiDB-lite"/>
    </source>
</evidence>